<evidence type="ECO:0000313" key="2">
    <source>
        <dbReference type="Proteomes" id="UP000646365"/>
    </source>
</evidence>
<evidence type="ECO:0000313" key="1">
    <source>
        <dbReference type="EMBL" id="GGF03436.1"/>
    </source>
</evidence>
<sequence length="91" mass="9577">MRVGMIGAVGVAALLGLGGCSSTPEDFTVTGVIANPGASQFANTDPAVDAVLAKQICADGYEKLDEQSVPADKGSFDKWKLRCTQYHVRLF</sequence>
<comment type="caution">
    <text evidence="1">The sequence shown here is derived from an EMBL/GenBank/DDBJ whole genome shotgun (WGS) entry which is preliminary data.</text>
</comment>
<name>A0A8J3E1X4_9PROT</name>
<dbReference type="PROSITE" id="PS51257">
    <property type="entry name" value="PROKAR_LIPOPROTEIN"/>
    <property type="match status" value="1"/>
</dbReference>
<proteinExistence type="predicted"/>
<protein>
    <submittedName>
        <fullName evidence="1">Uncharacterized protein</fullName>
    </submittedName>
</protein>
<accession>A0A8J3E1X4</accession>
<reference evidence="1" key="2">
    <citation type="submission" date="2020-09" db="EMBL/GenBank/DDBJ databases">
        <authorList>
            <person name="Sun Q."/>
            <person name="Zhou Y."/>
        </authorList>
    </citation>
    <scope>NUCLEOTIDE SEQUENCE</scope>
    <source>
        <strain evidence="1">CGMCC 1.15725</strain>
    </source>
</reference>
<dbReference type="AlphaFoldDB" id="A0A8J3E1X4"/>
<gene>
    <name evidence="1" type="ORF">GCM10011611_06140</name>
</gene>
<dbReference type="Proteomes" id="UP000646365">
    <property type="component" value="Unassembled WGS sequence"/>
</dbReference>
<reference evidence="1" key="1">
    <citation type="journal article" date="2014" name="Int. J. Syst. Evol. Microbiol.">
        <title>Complete genome sequence of Corynebacterium casei LMG S-19264T (=DSM 44701T), isolated from a smear-ripened cheese.</title>
        <authorList>
            <consortium name="US DOE Joint Genome Institute (JGI-PGF)"/>
            <person name="Walter F."/>
            <person name="Albersmeier A."/>
            <person name="Kalinowski J."/>
            <person name="Ruckert C."/>
        </authorList>
    </citation>
    <scope>NUCLEOTIDE SEQUENCE</scope>
    <source>
        <strain evidence="1">CGMCC 1.15725</strain>
    </source>
</reference>
<organism evidence="1 2">
    <name type="scientific">Aliidongia dinghuensis</name>
    <dbReference type="NCBI Taxonomy" id="1867774"/>
    <lineage>
        <taxon>Bacteria</taxon>
        <taxon>Pseudomonadati</taxon>
        <taxon>Pseudomonadota</taxon>
        <taxon>Alphaproteobacteria</taxon>
        <taxon>Rhodospirillales</taxon>
        <taxon>Dongiaceae</taxon>
        <taxon>Aliidongia</taxon>
    </lineage>
</organism>
<dbReference type="EMBL" id="BMJQ01000001">
    <property type="protein sequence ID" value="GGF03436.1"/>
    <property type="molecule type" value="Genomic_DNA"/>
</dbReference>
<keyword evidence="2" id="KW-1185">Reference proteome</keyword>